<protein>
    <recommendedName>
        <fullName evidence="2">Purple acid phosphatase C-terminal domain-containing protein</fullName>
    </recommendedName>
</protein>
<evidence type="ECO:0000256" key="1">
    <source>
        <dbReference type="ARBA" id="ARBA00022729"/>
    </source>
</evidence>
<dbReference type="InterPro" id="IPR025733">
    <property type="entry name" value="PAPs_C"/>
</dbReference>
<comment type="caution">
    <text evidence="3">The sequence shown here is derived from an EMBL/GenBank/DDBJ whole genome shotgun (WGS) entry which is preliminary data.</text>
</comment>
<dbReference type="InterPro" id="IPR039331">
    <property type="entry name" value="PAPs-like"/>
</dbReference>
<organism evidence="3 4">
    <name type="scientific">Gossypium anomalum</name>
    <dbReference type="NCBI Taxonomy" id="47600"/>
    <lineage>
        <taxon>Eukaryota</taxon>
        <taxon>Viridiplantae</taxon>
        <taxon>Streptophyta</taxon>
        <taxon>Embryophyta</taxon>
        <taxon>Tracheophyta</taxon>
        <taxon>Spermatophyta</taxon>
        <taxon>Magnoliopsida</taxon>
        <taxon>eudicotyledons</taxon>
        <taxon>Gunneridae</taxon>
        <taxon>Pentapetalae</taxon>
        <taxon>rosids</taxon>
        <taxon>malvids</taxon>
        <taxon>Malvales</taxon>
        <taxon>Malvaceae</taxon>
        <taxon>Malvoideae</taxon>
        <taxon>Gossypium</taxon>
    </lineage>
</organism>
<proteinExistence type="predicted"/>
<sequence>MWFTVQIPCDQEAATEVHWGAFSSRPMTWFRLLKLLTPFEIKSPSLFLGKLKVLDHQWIQYHISNIRYNVSSGECYPILDKSALIYITVGDGGNQEGLAGRFLDPQPEYSAFQGASYGHSTLEVKQSEMKKTESII</sequence>
<dbReference type="SUPFAM" id="SSF56300">
    <property type="entry name" value="Metallo-dependent phosphatases"/>
    <property type="match status" value="1"/>
</dbReference>
<dbReference type="Gene3D" id="3.60.21.10">
    <property type="match status" value="1"/>
</dbReference>
<dbReference type="EMBL" id="JAHUZN010000012">
    <property type="protein sequence ID" value="KAG8475867.1"/>
    <property type="molecule type" value="Genomic_DNA"/>
</dbReference>
<reference evidence="3 4" key="1">
    <citation type="journal article" date="2021" name="bioRxiv">
        <title>The Gossypium anomalum genome as a resource for cotton improvement and evolutionary analysis of hybrid incompatibility.</title>
        <authorList>
            <person name="Grover C.E."/>
            <person name="Yuan D."/>
            <person name="Arick M.A."/>
            <person name="Miller E.R."/>
            <person name="Hu G."/>
            <person name="Peterson D.G."/>
            <person name="Wendel J.F."/>
            <person name="Udall J.A."/>
        </authorList>
    </citation>
    <scope>NUCLEOTIDE SEQUENCE [LARGE SCALE GENOMIC DNA]</scope>
    <source>
        <strain evidence="3">JFW-Udall</strain>
        <tissue evidence="3">Leaf</tissue>
    </source>
</reference>
<gene>
    <name evidence="3" type="ORF">CXB51_032706</name>
</gene>
<dbReference type="GO" id="GO:0003993">
    <property type="term" value="F:acid phosphatase activity"/>
    <property type="evidence" value="ECO:0007669"/>
    <property type="project" value="InterPro"/>
</dbReference>
<dbReference type="AlphaFoldDB" id="A0A8J6CI22"/>
<keyword evidence="1" id="KW-0732">Signal</keyword>
<name>A0A8J6CI22_9ROSI</name>
<accession>A0A8J6CI22</accession>
<dbReference type="OrthoDB" id="45007at2759"/>
<evidence type="ECO:0000259" key="2">
    <source>
        <dbReference type="Pfam" id="PF14008"/>
    </source>
</evidence>
<dbReference type="Proteomes" id="UP000701853">
    <property type="component" value="Chromosome 12"/>
</dbReference>
<dbReference type="PANTHER" id="PTHR22953">
    <property type="entry name" value="ACID PHOSPHATASE RELATED"/>
    <property type="match status" value="1"/>
</dbReference>
<dbReference type="InterPro" id="IPR029052">
    <property type="entry name" value="Metallo-depent_PP-like"/>
</dbReference>
<keyword evidence="4" id="KW-1185">Reference proteome</keyword>
<evidence type="ECO:0000313" key="4">
    <source>
        <dbReference type="Proteomes" id="UP000701853"/>
    </source>
</evidence>
<feature type="domain" description="Purple acid phosphatase C-terminal" evidence="2">
    <location>
        <begin position="83"/>
        <end position="127"/>
    </location>
</feature>
<dbReference type="PANTHER" id="PTHR22953:SF55">
    <property type="entry name" value="BIFUNCTIONAL PURPLE ACID PHOSPHATASE 26"/>
    <property type="match status" value="1"/>
</dbReference>
<dbReference type="Pfam" id="PF14008">
    <property type="entry name" value="Metallophos_C"/>
    <property type="match status" value="1"/>
</dbReference>
<evidence type="ECO:0000313" key="3">
    <source>
        <dbReference type="EMBL" id="KAG8475867.1"/>
    </source>
</evidence>